<evidence type="ECO:0000313" key="3">
    <source>
        <dbReference type="EMBL" id="EQD26672.1"/>
    </source>
</evidence>
<dbReference type="CDD" id="cd00614">
    <property type="entry name" value="CGS_like"/>
    <property type="match status" value="1"/>
</dbReference>
<dbReference type="InterPro" id="IPR015424">
    <property type="entry name" value="PyrdxlP-dep_Trfase"/>
</dbReference>
<dbReference type="PANTHER" id="PTHR11808:SF85">
    <property type="entry name" value="CYSTATHIONINE GAMMA-LYASE-RELATED"/>
    <property type="match status" value="1"/>
</dbReference>
<dbReference type="FunFam" id="3.40.640.10:FF:000046">
    <property type="entry name" value="Cystathionine gamma-lyase"/>
    <property type="match status" value="1"/>
</dbReference>
<organism evidence="3">
    <name type="scientific">mine drainage metagenome</name>
    <dbReference type="NCBI Taxonomy" id="410659"/>
    <lineage>
        <taxon>unclassified sequences</taxon>
        <taxon>metagenomes</taxon>
        <taxon>ecological metagenomes</taxon>
    </lineage>
</organism>
<dbReference type="InterPro" id="IPR015421">
    <property type="entry name" value="PyrdxlP-dep_Trfase_major"/>
</dbReference>
<comment type="cofactor">
    <cofactor evidence="1">
        <name>pyridoxal 5'-phosphate</name>
        <dbReference type="ChEBI" id="CHEBI:597326"/>
    </cofactor>
</comment>
<evidence type="ECO:0000256" key="2">
    <source>
        <dbReference type="ARBA" id="ARBA00022898"/>
    </source>
</evidence>
<comment type="caution">
    <text evidence="3">The sequence shown here is derived from an EMBL/GenBank/DDBJ whole genome shotgun (WGS) entry which is preliminary data.</text>
</comment>
<dbReference type="SUPFAM" id="SSF53383">
    <property type="entry name" value="PLP-dependent transferases"/>
    <property type="match status" value="1"/>
</dbReference>
<dbReference type="GO" id="GO:0019343">
    <property type="term" value="P:cysteine biosynthetic process via cystathionine"/>
    <property type="evidence" value="ECO:0007669"/>
    <property type="project" value="TreeGrafter"/>
</dbReference>
<keyword evidence="2" id="KW-0663">Pyridoxal phosphate</keyword>
<dbReference type="GO" id="GO:0004123">
    <property type="term" value="F:cystathionine gamma-lyase activity"/>
    <property type="evidence" value="ECO:0007669"/>
    <property type="project" value="TreeGrafter"/>
</dbReference>
<name>T0Y446_9ZZZZ</name>
<accession>T0Y446</accession>
<dbReference type="InterPro" id="IPR000277">
    <property type="entry name" value="Cys/Met-Metab_PyrdxlP-dep_enz"/>
</dbReference>
<dbReference type="EMBL" id="AUZY01013094">
    <property type="protein sequence ID" value="EQD26672.1"/>
    <property type="molecule type" value="Genomic_DNA"/>
</dbReference>
<protein>
    <submittedName>
        <fullName evidence="3">Methionine gamma-lyase</fullName>
    </submittedName>
</protein>
<dbReference type="AlphaFoldDB" id="T0Y446"/>
<dbReference type="PANTHER" id="PTHR11808">
    <property type="entry name" value="TRANS-SULFURATION ENZYME FAMILY MEMBER"/>
    <property type="match status" value="1"/>
</dbReference>
<dbReference type="Pfam" id="PF01053">
    <property type="entry name" value="Cys_Met_Meta_PP"/>
    <property type="match status" value="1"/>
</dbReference>
<dbReference type="Gene3D" id="3.90.1150.10">
    <property type="entry name" value="Aspartate Aminotransferase, domain 1"/>
    <property type="match status" value="1"/>
</dbReference>
<dbReference type="GO" id="GO:0005737">
    <property type="term" value="C:cytoplasm"/>
    <property type="evidence" value="ECO:0007669"/>
    <property type="project" value="TreeGrafter"/>
</dbReference>
<reference evidence="3" key="2">
    <citation type="journal article" date="2014" name="ISME J.">
        <title>Microbial stratification in low pH oxic and suboxic macroscopic growths along an acid mine drainage.</title>
        <authorList>
            <person name="Mendez-Garcia C."/>
            <person name="Mesa V."/>
            <person name="Sprenger R.R."/>
            <person name="Richter M."/>
            <person name="Diez M.S."/>
            <person name="Solano J."/>
            <person name="Bargiela R."/>
            <person name="Golyshina O.V."/>
            <person name="Manteca A."/>
            <person name="Ramos J.L."/>
            <person name="Gallego J.R."/>
            <person name="Llorente I."/>
            <person name="Martins Dos Santos V.A."/>
            <person name="Jensen O.N."/>
            <person name="Pelaez A.I."/>
            <person name="Sanchez J."/>
            <person name="Ferrer M."/>
        </authorList>
    </citation>
    <scope>NUCLEOTIDE SEQUENCE</scope>
</reference>
<dbReference type="Gene3D" id="3.40.640.10">
    <property type="entry name" value="Type I PLP-dependent aspartate aminotransferase-like (Major domain)"/>
    <property type="match status" value="1"/>
</dbReference>
<reference evidence="3" key="1">
    <citation type="submission" date="2013-08" db="EMBL/GenBank/DDBJ databases">
        <authorList>
            <person name="Mendez C."/>
            <person name="Richter M."/>
            <person name="Ferrer M."/>
            <person name="Sanchez J."/>
        </authorList>
    </citation>
    <scope>NUCLEOTIDE SEQUENCE</scope>
</reference>
<dbReference type="GO" id="GO:0019346">
    <property type="term" value="P:transsulfuration"/>
    <property type="evidence" value="ECO:0007669"/>
    <property type="project" value="InterPro"/>
</dbReference>
<keyword evidence="3" id="KW-0456">Lyase</keyword>
<proteinExistence type="predicted"/>
<evidence type="ECO:0000256" key="1">
    <source>
        <dbReference type="ARBA" id="ARBA00001933"/>
    </source>
</evidence>
<gene>
    <name evidence="3" type="ORF">B1B_19500</name>
</gene>
<dbReference type="InterPro" id="IPR015422">
    <property type="entry name" value="PyrdxlP-dep_Trfase_small"/>
</dbReference>
<dbReference type="PIRSF" id="PIRSF001434">
    <property type="entry name" value="CGS"/>
    <property type="match status" value="1"/>
</dbReference>
<dbReference type="GO" id="GO:0030170">
    <property type="term" value="F:pyridoxal phosphate binding"/>
    <property type="evidence" value="ECO:0007669"/>
    <property type="project" value="InterPro"/>
</dbReference>
<sequence length="334" mass="35890">MANPTLTQAGSVVSALEGGEEGRVFASGMAALSTVLLGHLNRGDEVLAPEDLYGNTVTLLKQELPRWGIAVRFVPAARGSQVGEYLSERTRLLLVESPTNPTLHVYDLRAWARAAERAHAWLVVDNTFSTPVNQQPLRWGAHVVMHSATKYLGGHSDLLAGALVSGPGLLSGLDPFAATLGGTLDPLAGFLLLRGMKTLPLRMARHNENARAVVEELEGHPKVLRICYPGRASAEEERICRRQMRGRGGMVSLVLRGGLGEARRFLQGLSLFQVASSLGGVESLVSLPLETSHRAMSSEERERRGIADSMARLSLGIEDAADLVADLKGALNRV</sequence>